<keyword evidence="3" id="KW-0677">Repeat</keyword>
<dbReference type="GO" id="GO:0042391">
    <property type="term" value="P:regulation of membrane potential"/>
    <property type="evidence" value="ECO:0007669"/>
    <property type="project" value="TreeGrafter"/>
</dbReference>
<feature type="compositionally biased region" description="Low complexity" evidence="10">
    <location>
        <begin position="74"/>
        <end position="86"/>
    </location>
</feature>
<evidence type="ECO:0000259" key="11">
    <source>
        <dbReference type="PROSITE" id="PS50004"/>
    </source>
</evidence>
<evidence type="ECO:0000256" key="2">
    <source>
        <dbReference type="ARBA" id="ARBA00022723"/>
    </source>
</evidence>
<dbReference type="GO" id="GO:0048788">
    <property type="term" value="C:cytoskeleton of presynaptic active zone"/>
    <property type="evidence" value="ECO:0007669"/>
    <property type="project" value="TreeGrafter"/>
</dbReference>
<feature type="region of interest" description="Disordered" evidence="10">
    <location>
        <begin position="157"/>
        <end position="530"/>
    </location>
</feature>
<dbReference type="GO" id="GO:0030154">
    <property type="term" value="P:cell differentiation"/>
    <property type="evidence" value="ECO:0007669"/>
    <property type="project" value="UniProtKB-KW"/>
</dbReference>
<dbReference type="EMBL" id="JAGTTL010000002">
    <property type="protein sequence ID" value="KAK6326463.1"/>
    <property type="molecule type" value="Genomic_DNA"/>
</dbReference>
<dbReference type="PANTHER" id="PTHR12157">
    <property type="entry name" value="REGULATING SYNAPTIC MEMBRANE EXOCYTOSIS PROTEIN"/>
    <property type="match status" value="1"/>
</dbReference>
<feature type="compositionally biased region" description="Basic and acidic residues" evidence="10">
    <location>
        <begin position="240"/>
        <end position="251"/>
    </location>
</feature>
<accession>A0AAN8R722</accession>
<dbReference type="FunFam" id="2.30.42.10:FF:000003">
    <property type="entry name" value="Regulating synaptic membrane exocytosis protein 1, putative"/>
    <property type="match status" value="1"/>
</dbReference>
<dbReference type="Gene3D" id="2.60.40.150">
    <property type="entry name" value="C2 domain"/>
    <property type="match status" value="2"/>
</dbReference>
<evidence type="ECO:0000313" key="15">
    <source>
        <dbReference type="EMBL" id="KAK6326463.1"/>
    </source>
</evidence>
<feature type="domain" description="PDZ" evidence="12">
    <location>
        <begin position="579"/>
        <end position="674"/>
    </location>
</feature>
<feature type="domain" description="RabBD" evidence="14">
    <location>
        <begin position="22"/>
        <end position="157"/>
    </location>
</feature>
<feature type="compositionally biased region" description="Polar residues" evidence="10">
    <location>
        <begin position="891"/>
        <end position="907"/>
    </location>
</feature>
<dbReference type="InterPro" id="IPR017455">
    <property type="entry name" value="Znf_FYVE-rel"/>
</dbReference>
<dbReference type="InterPro" id="IPR035892">
    <property type="entry name" value="C2_domain_sf"/>
</dbReference>
<feature type="compositionally biased region" description="Basic and acidic residues" evidence="10">
    <location>
        <begin position="352"/>
        <end position="371"/>
    </location>
</feature>
<dbReference type="SUPFAM" id="SSF50156">
    <property type="entry name" value="PDZ domain-like"/>
    <property type="match status" value="1"/>
</dbReference>
<evidence type="ECO:0000256" key="3">
    <source>
        <dbReference type="ARBA" id="ARBA00022737"/>
    </source>
</evidence>
<dbReference type="FunFam" id="2.60.40.150:FF:000003">
    <property type="entry name" value="Regulating synaptic membrane exocytosis protein 2"/>
    <property type="match status" value="1"/>
</dbReference>
<dbReference type="InterPro" id="IPR036034">
    <property type="entry name" value="PDZ_sf"/>
</dbReference>
<dbReference type="Pfam" id="PF00168">
    <property type="entry name" value="C2"/>
    <property type="match status" value="2"/>
</dbReference>
<evidence type="ECO:0000256" key="9">
    <source>
        <dbReference type="PROSITE-ProRule" id="PRU00091"/>
    </source>
</evidence>
<evidence type="ECO:0000259" key="12">
    <source>
        <dbReference type="PROSITE" id="PS50106"/>
    </source>
</evidence>
<proteinExistence type="predicted"/>
<dbReference type="InterPro" id="IPR054386">
    <property type="entry name" value="RIM_Znf"/>
</dbReference>
<dbReference type="Gene3D" id="2.30.42.10">
    <property type="match status" value="1"/>
</dbReference>
<feature type="compositionally biased region" description="Low complexity" evidence="10">
    <location>
        <begin position="1118"/>
        <end position="1136"/>
    </location>
</feature>
<dbReference type="GO" id="GO:0006886">
    <property type="term" value="P:intracellular protein transport"/>
    <property type="evidence" value="ECO:0007669"/>
    <property type="project" value="InterPro"/>
</dbReference>
<dbReference type="PROSITE" id="PS50106">
    <property type="entry name" value="PDZ"/>
    <property type="match status" value="1"/>
</dbReference>
<evidence type="ECO:0000256" key="6">
    <source>
        <dbReference type="ARBA" id="ARBA00022833"/>
    </source>
</evidence>
<feature type="region of interest" description="Disordered" evidence="10">
    <location>
        <begin position="1080"/>
        <end position="1151"/>
    </location>
</feature>
<evidence type="ECO:0000313" key="16">
    <source>
        <dbReference type="Proteomes" id="UP001356427"/>
    </source>
</evidence>
<dbReference type="FunFam" id="2.60.40.150:FF:000001">
    <property type="entry name" value="Regulating synaptic membrane exocytosis 3, isoform CRA_a"/>
    <property type="match status" value="1"/>
</dbReference>
<comment type="subcellular location">
    <subcellularLocation>
        <location evidence="8">Synapse</location>
    </subcellularLocation>
</comment>
<feature type="compositionally biased region" description="Basic and acidic residues" evidence="10">
    <location>
        <begin position="270"/>
        <end position="292"/>
    </location>
</feature>
<feature type="compositionally biased region" description="Basic residues" evidence="10">
    <location>
        <begin position="495"/>
        <end position="504"/>
    </location>
</feature>
<dbReference type="GO" id="GO:0008270">
    <property type="term" value="F:zinc ion binding"/>
    <property type="evidence" value="ECO:0007669"/>
    <property type="project" value="UniProtKB-KW"/>
</dbReference>
<dbReference type="CDD" id="cd06714">
    <property type="entry name" value="PDZ_RIM-like"/>
    <property type="match status" value="1"/>
</dbReference>
<feature type="compositionally biased region" description="Basic and acidic residues" evidence="10">
    <location>
        <begin position="1089"/>
        <end position="1103"/>
    </location>
</feature>
<dbReference type="PROSITE" id="PS50916">
    <property type="entry name" value="RABBD"/>
    <property type="match status" value="1"/>
</dbReference>
<reference evidence="15 16" key="1">
    <citation type="submission" date="2021-04" db="EMBL/GenBank/DDBJ databases">
        <authorList>
            <person name="De Guttry C."/>
            <person name="Zahm M."/>
            <person name="Klopp C."/>
            <person name="Cabau C."/>
            <person name="Louis A."/>
            <person name="Berthelot C."/>
            <person name="Parey E."/>
            <person name="Roest Crollius H."/>
            <person name="Montfort J."/>
            <person name="Robinson-Rechavi M."/>
            <person name="Bucao C."/>
            <person name="Bouchez O."/>
            <person name="Gislard M."/>
            <person name="Lluch J."/>
            <person name="Milhes M."/>
            <person name="Lampietro C."/>
            <person name="Lopez Roques C."/>
            <person name="Donnadieu C."/>
            <person name="Braasch I."/>
            <person name="Desvignes T."/>
            <person name="Postlethwait J."/>
            <person name="Bobe J."/>
            <person name="Wedekind C."/>
            <person name="Guiguen Y."/>
        </authorList>
    </citation>
    <scope>NUCLEOTIDE SEQUENCE [LARGE SCALE GENOMIC DNA]</scope>
    <source>
        <strain evidence="15">Cs_M1</strain>
        <tissue evidence="15">Blood</tissue>
    </source>
</reference>
<dbReference type="GO" id="GO:0031267">
    <property type="term" value="F:small GTPase binding"/>
    <property type="evidence" value="ECO:0007669"/>
    <property type="project" value="InterPro"/>
</dbReference>
<protein>
    <recommendedName>
        <fullName evidence="17">Regulating synaptic membrane exocytosis protein 2-like</fullName>
    </recommendedName>
</protein>
<feature type="domain" description="FYVE-type" evidence="13">
    <location>
        <begin position="89"/>
        <end position="145"/>
    </location>
</feature>
<dbReference type="InterPro" id="IPR001478">
    <property type="entry name" value="PDZ"/>
</dbReference>
<feature type="compositionally biased region" description="Polar residues" evidence="10">
    <location>
        <begin position="477"/>
        <end position="488"/>
    </location>
</feature>
<evidence type="ECO:0000256" key="7">
    <source>
        <dbReference type="ARBA" id="ARBA00023018"/>
    </source>
</evidence>
<dbReference type="Gene3D" id="3.30.40.10">
    <property type="entry name" value="Zinc/RING finger domain, C3HC4 (zinc finger)"/>
    <property type="match status" value="1"/>
</dbReference>
<dbReference type="InterPro" id="IPR000008">
    <property type="entry name" value="C2_dom"/>
</dbReference>
<feature type="compositionally biased region" description="Basic and acidic residues" evidence="10">
    <location>
        <begin position="321"/>
        <end position="336"/>
    </location>
</feature>
<dbReference type="PROSITE" id="PS50004">
    <property type="entry name" value="C2"/>
    <property type="match status" value="2"/>
</dbReference>
<dbReference type="GO" id="GO:0042734">
    <property type="term" value="C:presynaptic membrane"/>
    <property type="evidence" value="ECO:0007669"/>
    <property type="project" value="TreeGrafter"/>
</dbReference>
<keyword evidence="1" id="KW-0597">Phosphoprotein</keyword>
<dbReference type="SMART" id="SM00228">
    <property type="entry name" value="PDZ"/>
    <property type="match status" value="1"/>
</dbReference>
<gene>
    <name evidence="15" type="ORF">J4Q44_G00021080</name>
</gene>
<name>A0AAN8R722_9TELE</name>
<dbReference type="InterPro" id="IPR013083">
    <property type="entry name" value="Znf_RING/FYVE/PHD"/>
</dbReference>
<feature type="compositionally biased region" description="Polar residues" evidence="10">
    <location>
        <begin position="1027"/>
        <end position="1042"/>
    </location>
</feature>
<keyword evidence="5" id="KW-0221">Differentiation</keyword>
<dbReference type="GO" id="GO:2000300">
    <property type="term" value="P:regulation of synaptic vesicle exocytosis"/>
    <property type="evidence" value="ECO:0007669"/>
    <property type="project" value="TreeGrafter"/>
</dbReference>
<dbReference type="InterPro" id="IPR010911">
    <property type="entry name" value="Rab_BD"/>
</dbReference>
<feature type="region of interest" description="Disordered" evidence="10">
    <location>
        <begin position="1"/>
        <end position="29"/>
    </location>
</feature>
<keyword evidence="7" id="KW-0770">Synapse</keyword>
<evidence type="ECO:0000256" key="1">
    <source>
        <dbReference type="ARBA" id="ARBA00022553"/>
    </source>
</evidence>
<dbReference type="GO" id="GO:0044325">
    <property type="term" value="F:transmembrane transporter binding"/>
    <property type="evidence" value="ECO:0007669"/>
    <property type="project" value="TreeGrafter"/>
</dbReference>
<dbReference type="SUPFAM" id="SSF49562">
    <property type="entry name" value="C2 domain (Calcium/lipid-binding domain, CaLB)"/>
    <property type="match status" value="2"/>
</dbReference>
<evidence type="ECO:0000259" key="13">
    <source>
        <dbReference type="PROSITE" id="PS50178"/>
    </source>
</evidence>
<dbReference type="Pfam" id="PF00595">
    <property type="entry name" value="PDZ"/>
    <property type="match status" value="1"/>
</dbReference>
<sequence length="1434" mass="159132">MSAPLGPRGPGAPPPAGALPDLPDLSHLTEDERKIILGVMDRQKKEEEKEQSMLKKLHQQFESYKDQVKKMGDDTTPQTGTTGEPQKNPNDSPTCGICHKTKFADGCGHLCSYCQTKFCARCGGRVSLRSNKVMWVCNLCRKQQEILTKSGAWFYSGTAGPRGVSEGPRGRRHEEAPQEKKAKLQQDLLYQGPPGDVSADRSRPPGLPRQGSLNNGSGLRHSGPGQDIDRKRSPSASRDPNQKYDQREERGQYAQGDGTMPRSPSDYGDGDPRRGAPRRYRDAEAARGEYRGGRGRWHSQEDYTLDQDGPYPLDGQPSEYELQRQRQDEYQTRYRSDPNLARYPVKPQPYEEQMRMHAEVGRARHERRHSDVSLAYTEQDEPQGPIRLSRQHLTERRPPMGGQRSYSMDRNSPGPGGHHRTSNHSPPTPHRSPVLGDRSGDMRRGPGEPIGFRGHDYLDPSSAVRKTKREKMDSMLRNDSLSSDQSESIRPPPPKPHKTKKGGKMRQVSLSSSEEELATTPEYTSCEDVEIESESVSEKGDLDGHWLDHASWHSSEASPMSLHPVTWQPSKDGDRLIGRILLNKRMKDGSVPRDSGALLGLKVVGGKMTESGRLCAFITKVRKGSLADTVGHLRPGDQVLEWNGRFLQGATFKEVYNIILESKPEPQVELVVSRPIGDIPRIPDSTHAQLESSSSSFESQKMDRPSISVTSPMSPGMLRDAPQYLSGQLSVKLWNPYVKIYFLPDRSDKSKRRTKTVKKSLEPKWNQTFMYSPVHRREFRERMLEITLWDQARVREEESEFLGEILIELETALLDDEPHWYKLQTHDVSSMPLPRASPNPQRRQLHGESPTRRLPIQRSQRISDSEISDYDCEDGVGVVSDYRQNGRDLHSSTLSVPEQAMSSNHCSRSADMNRARSRSPSVPPPQSRSLDPGYDIDPASSQYSSSSRVDRRSVSDDHHSPDRNHGAVDRHEYHSRSRSADQRPALERTTTSRSRSTERPDSALMRSMPSLPSGRSAPPSPALTRANPRSGSAQTSPTSTPMSDRRGGRQLPQLPPTGTKGRSAMDVEERTRQMKLKVNMFKQGAGSDSRLEQDNNKRRDGQRGSDNMSAKSSDSDVSDVSAVSRTSSASRFSSTSYMSVQSERPRGNQKISDFTSKMKNRQLGTSSGSMNMTKSTSIGGDMCNLEKTDGSQSDTGVGMVGGDGDKKRRSSIGAKMAAVVGLSRKSRSTSQLSQTAGGKKLRSTVQRSTETGLAVEMRSRMTRQASRDSTDGSMNSYSSEGNLIFPGVRLSSDAQFSDFLDGLGPAQLVGRQTLATPPMGDIQIGIVDKKGALEVEVIRARGLVGKPGSKALPAPYVKVYLLENGACIAKKKTKVARKTLDPLYQQQLPFEEAPGGKVLQIIVWGDYGRMDHKSFMGAVQILLDELDLSNMGTP</sequence>
<dbReference type="CDD" id="cd04028">
    <property type="entry name" value="C2B_RIM1alpha"/>
    <property type="match status" value="1"/>
</dbReference>
<dbReference type="PANTHER" id="PTHR12157:SF15">
    <property type="entry name" value="REGULATING SYNAPTIC MEMBRANE EXOCYTOSIS PROTEIN 2"/>
    <property type="match status" value="1"/>
</dbReference>
<evidence type="ECO:0000256" key="10">
    <source>
        <dbReference type="SAM" id="MobiDB-lite"/>
    </source>
</evidence>
<dbReference type="GO" id="GO:0050806">
    <property type="term" value="P:positive regulation of synaptic transmission"/>
    <property type="evidence" value="ECO:0007669"/>
    <property type="project" value="TreeGrafter"/>
</dbReference>
<evidence type="ECO:0000256" key="5">
    <source>
        <dbReference type="ARBA" id="ARBA00022782"/>
    </source>
</evidence>
<feature type="region of interest" description="Disordered" evidence="10">
    <location>
        <begin position="1189"/>
        <end position="1278"/>
    </location>
</feature>
<comment type="caution">
    <text evidence="15">The sequence shown here is derived from an EMBL/GenBank/DDBJ whole genome shotgun (WGS) entry which is preliminary data.</text>
</comment>
<dbReference type="SMART" id="SM00239">
    <property type="entry name" value="C2"/>
    <property type="match status" value="2"/>
</dbReference>
<keyword evidence="6" id="KW-0862">Zinc</keyword>
<feature type="region of interest" description="Disordered" evidence="10">
    <location>
        <begin position="70"/>
        <end position="92"/>
    </location>
</feature>
<dbReference type="Pfam" id="PF22601">
    <property type="entry name" value="RIM2a_ZnF"/>
    <property type="match status" value="1"/>
</dbReference>
<dbReference type="PROSITE" id="PS50178">
    <property type="entry name" value="ZF_FYVE"/>
    <property type="match status" value="1"/>
</dbReference>
<feature type="domain" description="C2" evidence="11">
    <location>
        <begin position="701"/>
        <end position="821"/>
    </location>
</feature>
<feature type="compositionally biased region" description="Basic and acidic residues" evidence="10">
    <location>
        <begin position="948"/>
        <end position="986"/>
    </location>
</feature>
<dbReference type="SUPFAM" id="SSF57903">
    <property type="entry name" value="FYVE/PHD zinc finger"/>
    <property type="match status" value="1"/>
</dbReference>
<evidence type="ECO:0000256" key="8">
    <source>
        <dbReference type="ARBA" id="ARBA00034103"/>
    </source>
</evidence>
<dbReference type="FunFam" id="3.30.40.10:FF:000044">
    <property type="entry name" value="Regulating synaptic membrane exocytosis protein 2"/>
    <property type="match status" value="1"/>
</dbReference>
<dbReference type="GO" id="GO:0048791">
    <property type="term" value="P:calcium ion-regulated exocytosis of neurotransmitter"/>
    <property type="evidence" value="ECO:0007669"/>
    <property type="project" value="TreeGrafter"/>
</dbReference>
<evidence type="ECO:0000256" key="4">
    <source>
        <dbReference type="ARBA" id="ARBA00022771"/>
    </source>
</evidence>
<organism evidence="15 16">
    <name type="scientific">Coregonus suidteri</name>
    <dbReference type="NCBI Taxonomy" id="861788"/>
    <lineage>
        <taxon>Eukaryota</taxon>
        <taxon>Metazoa</taxon>
        <taxon>Chordata</taxon>
        <taxon>Craniata</taxon>
        <taxon>Vertebrata</taxon>
        <taxon>Euteleostomi</taxon>
        <taxon>Actinopterygii</taxon>
        <taxon>Neopterygii</taxon>
        <taxon>Teleostei</taxon>
        <taxon>Protacanthopterygii</taxon>
        <taxon>Salmoniformes</taxon>
        <taxon>Salmonidae</taxon>
        <taxon>Coregoninae</taxon>
        <taxon>Coregonus</taxon>
    </lineage>
</organism>
<evidence type="ECO:0008006" key="17">
    <source>
        <dbReference type="Google" id="ProtNLM"/>
    </source>
</evidence>
<keyword evidence="4 9" id="KW-0863">Zinc-finger</keyword>
<keyword evidence="2" id="KW-0479">Metal-binding</keyword>
<feature type="region of interest" description="Disordered" evidence="10">
    <location>
        <begin position="829"/>
        <end position="870"/>
    </location>
</feature>
<feature type="region of interest" description="Disordered" evidence="10">
    <location>
        <begin position="682"/>
        <end position="714"/>
    </location>
</feature>
<feature type="compositionally biased region" description="Basic and acidic residues" evidence="10">
    <location>
        <begin position="168"/>
        <end position="184"/>
    </location>
</feature>
<dbReference type="GO" id="GO:0048167">
    <property type="term" value="P:regulation of synaptic plasticity"/>
    <property type="evidence" value="ECO:0007669"/>
    <property type="project" value="TreeGrafter"/>
</dbReference>
<dbReference type="Proteomes" id="UP001356427">
    <property type="component" value="Unassembled WGS sequence"/>
</dbReference>
<feature type="domain" description="C2" evidence="11">
    <location>
        <begin position="1318"/>
        <end position="1434"/>
    </location>
</feature>
<evidence type="ECO:0000259" key="14">
    <source>
        <dbReference type="PROSITE" id="PS50916"/>
    </source>
</evidence>
<dbReference type="InterPro" id="IPR011011">
    <property type="entry name" value="Znf_FYVE_PHD"/>
</dbReference>
<feature type="region of interest" description="Disordered" evidence="10">
    <location>
        <begin position="889"/>
        <end position="1067"/>
    </location>
</feature>
<dbReference type="InterPro" id="IPR039032">
    <property type="entry name" value="Rim-like"/>
</dbReference>
<keyword evidence="16" id="KW-1185">Reference proteome</keyword>